<proteinExistence type="predicted"/>
<dbReference type="EMBL" id="GHWJ01009914">
    <property type="protein sequence ID" value="NOV42651.1"/>
    <property type="molecule type" value="Transcribed_RNA"/>
</dbReference>
<organism evidence="2">
    <name type="scientific">Rhipicephalus microplus</name>
    <name type="common">Cattle tick</name>
    <name type="synonym">Boophilus microplus</name>
    <dbReference type="NCBI Taxonomy" id="6941"/>
    <lineage>
        <taxon>Eukaryota</taxon>
        <taxon>Metazoa</taxon>
        <taxon>Ecdysozoa</taxon>
        <taxon>Arthropoda</taxon>
        <taxon>Chelicerata</taxon>
        <taxon>Arachnida</taxon>
        <taxon>Acari</taxon>
        <taxon>Parasitiformes</taxon>
        <taxon>Ixodida</taxon>
        <taxon>Ixodoidea</taxon>
        <taxon>Ixodidae</taxon>
        <taxon>Rhipicephalinae</taxon>
        <taxon>Rhipicephalus</taxon>
        <taxon>Boophilus</taxon>
    </lineage>
</organism>
<feature type="signal peptide" evidence="1">
    <location>
        <begin position="1"/>
        <end position="32"/>
    </location>
</feature>
<protein>
    <submittedName>
        <fullName evidence="2">Putative secreted protein</fullName>
    </submittedName>
</protein>
<sequence>MKSTSALTAREATAAVVVAACVLGVSLSTASGQDVGRCDPSSVTQCYMMYMTMLWAEDYRPSHEYDEEQLKRGCSASEEKLPCHRYLVNCSEAVTGDHSIEERGYEALCDIMCDFKTLKGGYI</sequence>
<accession>A0A6M2DBP8</accession>
<name>A0A6M2DBP8_RHIMP</name>
<evidence type="ECO:0000313" key="2">
    <source>
        <dbReference type="EMBL" id="NOV42651.1"/>
    </source>
</evidence>
<reference evidence="2" key="1">
    <citation type="submission" date="2019-09" db="EMBL/GenBank/DDBJ databases">
        <title>Organ-specific transcriptomic study of the physiology of the cattle tick, Rhipicephalus microplus.</title>
        <authorList>
            <person name="Tirloni L."/>
            <person name="Braz G."/>
            <person name="Gandara A.C.P."/>
            <person name="Sabadin G.A."/>
            <person name="da Silva R.M."/>
            <person name="Guizzo M.G."/>
            <person name="Machado J.A."/>
            <person name="Costa E.P."/>
            <person name="Gomes H.F."/>
            <person name="Moraes J."/>
            <person name="Mota M.B.S."/>
            <person name="Mesquita R.D."/>
            <person name="Alvarenga P.H."/>
            <person name="Alves F."/>
            <person name="Seixas A."/>
            <person name="da Fonseca R.N."/>
            <person name="Fogaca A."/>
            <person name="Logullo C."/>
            <person name="Tanaka A."/>
            <person name="Daffre S."/>
            <person name="Termignoni C."/>
            <person name="Vaz I.S.Jr."/>
            <person name="Oliveira P.L."/>
            <person name="Ribeiro J.M."/>
        </authorList>
    </citation>
    <scope>NUCLEOTIDE SEQUENCE</scope>
    <source>
        <strain evidence="2">Porto Alegre</strain>
    </source>
</reference>
<dbReference type="VEuPathDB" id="VectorBase:LOC119165568"/>
<dbReference type="AlphaFoldDB" id="A0A6M2DBP8"/>
<dbReference type="OrthoDB" id="10407418at2759"/>
<keyword evidence="1" id="KW-0732">Signal</keyword>
<evidence type="ECO:0000256" key="1">
    <source>
        <dbReference type="SAM" id="SignalP"/>
    </source>
</evidence>
<feature type="chain" id="PRO_5027079367" evidence="1">
    <location>
        <begin position="33"/>
        <end position="123"/>
    </location>
</feature>